<feature type="compositionally biased region" description="Polar residues" evidence="2">
    <location>
        <begin position="975"/>
        <end position="986"/>
    </location>
</feature>
<feature type="compositionally biased region" description="Basic and acidic residues" evidence="2">
    <location>
        <begin position="351"/>
        <end position="376"/>
    </location>
</feature>
<proteinExistence type="predicted"/>
<feature type="region of interest" description="Disordered" evidence="2">
    <location>
        <begin position="1280"/>
        <end position="1345"/>
    </location>
</feature>
<feature type="compositionally biased region" description="Pro residues" evidence="2">
    <location>
        <begin position="996"/>
        <end position="1005"/>
    </location>
</feature>
<feature type="compositionally biased region" description="Polar residues" evidence="2">
    <location>
        <begin position="263"/>
        <end position="281"/>
    </location>
</feature>
<feature type="compositionally biased region" description="Low complexity" evidence="2">
    <location>
        <begin position="233"/>
        <end position="251"/>
    </location>
</feature>
<dbReference type="Proteomes" id="UP000221165">
    <property type="component" value="Unassembled WGS sequence"/>
</dbReference>
<feature type="coiled-coil region" evidence="1">
    <location>
        <begin position="1085"/>
        <end position="1112"/>
    </location>
</feature>
<feature type="compositionally biased region" description="Basic and acidic residues" evidence="2">
    <location>
        <begin position="327"/>
        <end position="343"/>
    </location>
</feature>
<evidence type="ECO:0000256" key="1">
    <source>
        <dbReference type="SAM" id="Coils"/>
    </source>
</evidence>
<feature type="compositionally biased region" description="Low complexity" evidence="2">
    <location>
        <begin position="307"/>
        <end position="324"/>
    </location>
</feature>
<organism evidence="3 4">
    <name type="scientific">Cystoisospora suis</name>
    <dbReference type="NCBI Taxonomy" id="483139"/>
    <lineage>
        <taxon>Eukaryota</taxon>
        <taxon>Sar</taxon>
        <taxon>Alveolata</taxon>
        <taxon>Apicomplexa</taxon>
        <taxon>Conoidasida</taxon>
        <taxon>Coccidia</taxon>
        <taxon>Eucoccidiorida</taxon>
        <taxon>Eimeriorina</taxon>
        <taxon>Sarcocystidae</taxon>
        <taxon>Cystoisospora</taxon>
    </lineage>
</organism>
<keyword evidence="1" id="KW-0175">Coiled coil</keyword>
<feature type="compositionally biased region" description="Basic and acidic residues" evidence="2">
    <location>
        <begin position="665"/>
        <end position="700"/>
    </location>
</feature>
<feature type="region of interest" description="Disordered" evidence="2">
    <location>
        <begin position="738"/>
        <end position="757"/>
    </location>
</feature>
<feature type="compositionally biased region" description="Basic and acidic residues" evidence="2">
    <location>
        <begin position="837"/>
        <end position="881"/>
    </location>
</feature>
<gene>
    <name evidence="3" type="ORF">CSUI_010584</name>
</gene>
<feature type="region of interest" description="Disordered" evidence="2">
    <location>
        <begin position="233"/>
        <end position="377"/>
    </location>
</feature>
<dbReference type="GeneID" id="94433898"/>
<dbReference type="EMBL" id="MIGC01007803">
    <property type="protein sequence ID" value="PHJ15605.1"/>
    <property type="molecule type" value="Genomic_DNA"/>
</dbReference>
<name>A0A2C6KGJ7_9APIC</name>
<feature type="compositionally biased region" description="Basic and acidic residues" evidence="2">
    <location>
        <begin position="1170"/>
        <end position="1196"/>
    </location>
</feature>
<feature type="region of interest" description="Disordered" evidence="2">
    <location>
        <begin position="628"/>
        <end position="732"/>
    </location>
</feature>
<feature type="region of interest" description="Disordered" evidence="2">
    <location>
        <begin position="1367"/>
        <end position="1393"/>
    </location>
</feature>
<comment type="caution">
    <text evidence="3">The sequence shown here is derived from an EMBL/GenBank/DDBJ whole genome shotgun (WGS) entry which is preliminary data.</text>
</comment>
<dbReference type="RefSeq" id="XP_067917337.1">
    <property type="nucleotide sequence ID" value="XM_068070687.1"/>
</dbReference>
<feature type="compositionally biased region" description="Basic and acidic residues" evidence="2">
    <location>
        <begin position="488"/>
        <end position="500"/>
    </location>
</feature>
<feature type="compositionally biased region" description="Low complexity" evidence="2">
    <location>
        <begin position="628"/>
        <end position="656"/>
    </location>
</feature>
<feature type="non-terminal residue" evidence="3">
    <location>
        <position position="1496"/>
    </location>
</feature>
<dbReference type="VEuPathDB" id="ToxoDB:CSUI_010584"/>
<feature type="region of interest" description="Disordered" evidence="2">
    <location>
        <begin position="1161"/>
        <end position="1213"/>
    </location>
</feature>
<feature type="compositionally biased region" description="Basic and acidic residues" evidence="2">
    <location>
        <begin position="899"/>
        <end position="952"/>
    </location>
</feature>
<evidence type="ECO:0000313" key="3">
    <source>
        <dbReference type="EMBL" id="PHJ15605.1"/>
    </source>
</evidence>
<evidence type="ECO:0000313" key="4">
    <source>
        <dbReference type="Proteomes" id="UP000221165"/>
    </source>
</evidence>
<feature type="region of interest" description="Disordered" evidence="2">
    <location>
        <begin position="969"/>
        <end position="1030"/>
    </location>
</feature>
<evidence type="ECO:0000256" key="2">
    <source>
        <dbReference type="SAM" id="MobiDB-lite"/>
    </source>
</evidence>
<feature type="region of interest" description="Disordered" evidence="2">
    <location>
        <begin position="837"/>
        <end position="952"/>
    </location>
</feature>
<feature type="region of interest" description="Disordered" evidence="2">
    <location>
        <begin position="488"/>
        <end position="507"/>
    </location>
</feature>
<keyword evidence="4" id="KW-1185">Reference proteome</keyword>
<protein>
    <submittedName>
        <fullName evidence="3">Px domain protein</fullName>
    </submittedName>
</protein>
<sequence>MELLAQLYSSRHSTIASIVCALILSSLIRSGHFSSSSSLSSPSTLVSSSAVCAPPTSFSSLSPKPHLHSTSPVRRFPFSSSLLSPTCRSALQVAGSSYPSSHDSSASILLSSSIPLQPILSSSSSSTGVVVSTSSRGGMSYVRPCMVGEVQEEREKIEEEKNRRDVEKEGNKSIRAIQAAEAVGALPLLLALRALKKPSEAQLPNRGIPLVLLHHLLTPELAPRFFRPLFTLSSDSSSSSSSSSVGPSPSSIKGSLRDRFGQAQVSSRPLNTEETTQTQRPSIAPLNLRRVEEQGAPTEKGLYHNEPSPSLPSSSSSFLSSLSPQVTERHPHHADIQAFRDKPLSASEPCRQGERDTGRREEDEIGQGRDAFHEDENPTGGCCIEEMEVSFFLCWLLALFVTQGNPLYLQVYRREEDQQYWNLLIASRKTRRGSLPVSSSGLHKKNREYQGGLEFMGASTEGGHSCNLSSLGSPLSLPFHLYRHPGLVDKSPRRERDRRSHSCSPPLFTFPNSSPHCSSSPSSSPCISITQVPQAVREGEPHCEITNGEKKKTRGPVPSLRFLNKSFSASSLDGELPPKKVDHRERSSRQIMFHAATGLPCFSVSSLPRPQLSPFSFSSLPSLYSSSSSSSSSTSLHLSSSSFSPPLSSHLVPSLHQAGRNAHLSNEREGDCTGKKSEKQESGGSEKDLPPPHFHSEEKSTYLSKASLRRKKDGEGEDAPLQKERGDGAMSRDFLLATTPSWPSKREKKRSQSLHSSDQGLYITRNLLLQSGLVCALVSQLRHNPSLPVRRLAALVLLWSPGWWDDAQLASMERREREGNENRGRHLERSREELAMECNRGDKETDSTTHDDLIGKGREGEDNVKIKSQGEGRDGNKRQVIEEEEGVRGEQGGGDEEDRGSGREIDEGTVERRERAAQKRSEVLSRFDKSDLAQESKYEGIDDGMLDRDNDGLKSKIVYEKQRSFLETKGKEVEINSTNTHVNASTLPSLSLPPSSSLPPFPVPSSPDDSFLPSSSSSLQQLHPIHPSPNQCACPIPAVSLLSPPSSEKEEKPSFSLTGSSLSPFSSFSSSRLPLVVSVRVSAIVLLLQQTKEEAAHQRQRLRKEQEKLKRRQELVASRRGLLRSWRPCLQKEKLFHRPSSSSSFSLLHKRDEREKFCCANHSSAQQEEGTERRIQEGDGEERREGKEEEEERLRNESTSSPSVPYGSGVGSRGFHRADEVSLSSSCFQTSTDSLLSCPPLSQPQEESRLSWGEEYEGGSCEIKEVGGLERRIHDAHSSIFHSSTSTSSPSLDPSSSSLSQRLQQANSSSPLSLRCSSSFSSSFHPHTSRERDKETSISCSPLRGEKEIIMSNGMIAPPKSMDFSGAILSSPRPMGEEEAEREQEETEERRKEEKICVGNNGEGKHAVLKGEMPTCSREDVCFHVSSSQESSLHREKRDRYHNYHERRTHRRRGEQEIKRFLQRLQYLRRTRKVMKRKMVQAVSFLTQIRGKLESL</sequence>
<feature type="compositionally biased region" description="Low complexity" evidence="2">
    <location>
        <begin position="1006"/>
        <end position="1019"/>
    </location>
</feature>
<feature type="compositionally biased region" description="Low complexity" evidence="2">
    <location>
        <begin position="1197"/>
        <end position="1207"/>
    </location>
</feature>
<feature type="compositionally biased region" description="Acidic residues" evidence="2">
    <location>
        <begin position="1377"/>
        <end position="1387"/>
    </location>
</feature>
<accession>A0A2C6KGJ7</accession>
<feature type="compositionally biased region" description="Low complexity" evidence="2">
    <location>
        <begin position="1280"/>
        <end position="1326"/>
    </location>
</feature>
<reference evidence="3 4" key="1">
    <citation type="journal article" date="2017" name="Int. J. Parasitol.">
        <title>The genome of the protozoan parasite Cystoisospora suis and a reverse vaccinology approach to identify vaccine candidates.</title>
        <authorList>
            <person name="Palmieri N."/>
            <person name="Shrestha A."/>
            <person name="Ruttkowski B."/>
            <person name="Beck T."/>
            <person name="Vogl C."/>
            <person name="Tomley F."/>
            <person name="Blake D.P."/>
            <person name="Joachim A."/>
        </authorList>
    </citation>
    <scope>NUCLEOTIDE SEQUENCE [LARGE SCALE GENOMIC DNA]</scope>
    <source>
        <strain evidence="3 4">Wien I</strain>
    </source>
</reference>